<proteinExistence type="predicted"/>
<dbReference type="EMBL" id="JAIWYP010000007">
    <property type="protein sequence ID" value="KAH3798960.1"/>
    <property type="molecule type" value="Genomic_DNA"/>
</dbReference>
<keyword evidence="2" id="KW-1185">Reference proteome</keyword>
<evidence type="ECO:0000313" key="2">
    <source>
        <dbReference type="Proteomes" id="UP000828390"/>
    </source>
</evidence>
<reference evidence="1" key="2">
    <citation type="submission" date="2020-11" db="EMBL/GenBank/DDBJ databases">
        <authorList>
            <person name="McCartney M.A."/>
            <person name="Auch B."/>
            <person name="Kono T."/>
            <person name="Mallez S."/>
            <person name="Becker A."/>
            <person name="Gohl D.M."/>
            <person name="Silverstein K.A.T."/>
            <person name="Koren S."/>
            <person name="Bechman K.B."/>
            <person name="Herman A."/>
            <person name="Abrahante J.E."/>
            <person name="Garbe J."/>
        </authorList>
    </citation>
    <scope>NUCLEOTIDE SEQUENCE</scope>
    <source>
        <strain evidence="1">Duluth1</strain>
        <tissue evidence="1">Whole animal</tissue>
    </source>
</reference>
<protein>
    <submittedName>
        <fullName evidence="1">Uncharacterized protein</fullName>
    </submittedName>
</protein>
<organism evidence="1 2">
    <name type="scientific">Dreissena polymorpha</name>
    <name type="common">Zebra mussel</name>
    <name type="synonym">Mytilus polymorpha</name>
    <dbReference type="NCBI Taxonomy" id="45954"/>
    <lineage>
        <taxon>Eukaryota</taxon>
        <taxon>Metazoa</taxon>
        <taxon>Spiralia</taxon>
        <taxon>Lophotrochozoa</taxon>
        <taxon>Mollusca</taxon>
        <taxon>Bivalvia</taxon>
        <taxon>Autobranchia</taxon>
        <taxon>Heteroconchia</taxon>
        <taxon>Euheterodonta</taxon>
        <taxon>Imparidentia</taxon>
        <taxon>Neoheterodontei</taxon>
        <taxon>Myida</taxon>
        <taxon>Dreissenoidea</taxon>
        <taxon>Dreissenidae</taxon>
        <taxon>Dreissena</taxon>
    </lineage>
</organism>
<comment type="caution">
    <text evidence="1">The sequence shown here is derived from an EMBL/GenBank/DDBJ whole genome shotgun (WGS) entry which is preliminary data.</text>
</comment>
<gene>
    <name evidence="1" type="ORF">DPMN_152564</name>
</gene>
<reference evidence="1" key="1">
    <citation type="journal article" date="2019" name="bioRxiv">
        <title>The Genome of the Zebra Mussel, Dreissena polymorpha: A Resource for Invasive Species Research.</title>
        <authorList>
            <person name="McCartney M.A."/>
            <person name="Auch B."/>
            <person name="Kono T."/>
            <person name="Mallez S."/>
            <person name="Zhang Y."/>
            <person name="Obille A."/>
            <person name="Becker A."/>
            <person name="Abrahante J.E."/>
            <person name="Garbe J."/>
            <person name="Badalamenti J.P."/>
            <person name="Herman A."/>
            <person name="Mangelson H."/>
            <person name="Liachko I."/>
            <person name="Sullivan S."/>
            <person name="Sone E.D."/>
            <person name="Koren S."/>
            <person name="Silverstein K.A.T."/>
            <person name="Beckman K.B."/>
            <person name="Gohl D.M."/>
        </authorList>
    </citation>
    <scope>NUCLEOTIDE SEQUENCE</scope>
    <source>
        <strain evidence="1">Duluth1</strain>
        <tissue evidence="1">Whole animal</tissue>
    </source>
</reference>
<evidence type="ECO:0000313" key="1">
    <source>
        <dbReference type="EMBL" id="KAH3798960.1"/>
    </source>
</evidence>
<name>A0A9D4FM24_DREPO</name>
<dbReference type="AlphaFoldDB" id="A0A9D4FM24"/>
<accession>A0A9D4FM24</accession>
<sequence>MKQFQTHQKERMKSLKVSYNENEKLMMECMRLHIDIFFHEYENSIVNTLREKIQSLLADYEKGTVKEKEKQLILKQAPLRSVRNNCIRLHNDLLHFDKIIHKVRGRDELSFISSRKCEEKLQQSETWLKENFSNCVFTENDKSEYHEQMPSDFTTCRIK</sequence>
<dbReference type="Proteomes" id="UP000828390">
    <property type="component" value="Unassembled WGS sequence"/>
</dbReference>